<name>A0AAD5XH11_9FUNG</name>
<dbReference type="EMBL" id="JADGJH010001066">
    <property type="protein sequence ID" value="KAJ3119382.1"/>
    <property type="molecule type" value="Genomic_DNA"/>
</dbReference>
<dbReference type="PROSITE" id="PS00141">
    <property type="entry name" value="ASP_PROTEASE"/>
    <property type="match status" value="2"/>
</dbReference>
<dbReference type="PANTHER" id="PTHR47966:SF51">
    <property type="entry name" value="BETA-SITE APP-CLEAVING ENZYME, ISOFORM A-RELATED"/>
    <property type="match status" value="1"/>
</dbReference>
<dbReference type="SUPFAM" id="SSF50630">
    <property type="entry name" value="Acid proteases"/>
    <property type="match status" value="1"/>
</dbReference>
<reference evidence="7" key="1">
    <citation type="submission" date="2020-05" db="EMBL/GenBank/DDBJ databases">
        <title>Phylogenomic resolution of chytrid fungi.</title>
        <authorList>
            <person name="Stajich J.E."/>
            <person name="Amses K."/>
            <person name="Simmons R."/>
            <person name="Seto K."/>
            <person name="Myers J."/>
            <person name="Bonds A."/>
            <person name="Quandt C.A."/>
            <person name="Barry K."/>
            <person name="Liu P."/>
            <person name="Grigoriev I."/>
            <person name="Longcore J.E."/>
            <person name="James T.Y."/>
        </authorList>
    </citation>
    <scope>NUCLEOTIDE SEQUENCE</scope>
    <source>
        <strain evidence="7">JEL0513</strain>
    </source>
</reference>
<organism evidence="7 8">
    <name type="scientific">Physocladia obscura</name>
    <dbReference type="NCBI Taxonomy" id="109957"/>
    <lineage>
        <taxon>Eukaryota</taxon>
        <taxon>Fungi</taxon>
        <taxon>Fungi incertae sedis</taxon>
        <taxon>Chytridiomycota</taxon>
        <taxon>Chytridiomycota incertae sedis</taxon>
        <taxon>Chytridiomycetes</taxon>
        <taxon>Chytridiales</taxon>
        <taxon>Chytriomycetaceae</taxon>
        <taxon>Physocladia</taxon>
    </lineage>
</organism>
<dbReference type="GO" id="GO:0004190">
    <property type="term" value="F:aspartic-type endopeptidase activity"/>
    <property type="evidence" value="ECO:0007669"/>
    <property type="project" value="UniProtKB-KW"/>
</dbReference>
<dbReference type="PROSITE" id="PS51767">
    <property type="entry name" value="PEPTIDASE_A1"/>
    <property type="match status" value="1"/>
</dbReference>
<dbReference type="InterPro" id="IPR034164">
    <property type="entry name" value="Pepsin-like_dom"/>
</dbReference>
<evidence type="ECO:0000256" key="1">
    <source>
        <dbReference type="ARBA" id="ARBA00007447"/>
    </source>
</evidence>
<feature type="region of interest" description="Disordered" evidence="5">
    <location>
        <begin position="1"/>
        <end position="22"/>
    </location>
</feature>
<dbReference type="Proteomes" id="UP001211907">
    <property type="component" value="Unassembled WGS sequence"/>
</dbReference>
<evidence type="ECO:0000259" key="6">
    <source>
        <dbReference type="PROSITE" id="PS51767"/>
    </source>
</evidence>
<keyword evidence="8" id="KW-1185">Reference proteome</keyword>
<evidence type="ECO:0000256" key="5">
    <source>
        <dbReference type="SAM" id="MobiDB-lite"/>
    </source>
</evidence>
<dbReference type="Pfam" id="PF00026">
    <property type="entry name" value="Asp"/>
    <property type="match status" value="1"/>
</dbReference>
<feature type="active site" evidence="3">
    <location>
        <position position="117"/>
    </location>
</feature>
<evidence type="ECO:0000256" key="2">
    <source>
        <dbReference type="ARBA" id="ARBA00022750"/>
    </source>
</evidence>
<feature type="region of interest" description="Disordered" evidence="5">
    <location>
        <begin position="130"/>
        <end position="153"/>
    </location>
</feature>
<dbReference type="InterPro" id="IPR033121">
    <property type="entry name" value="PEPTIDASE_A1"/>
</dbReference>
<keyword evidence="2 4" id="KW-0064">Aspartyl protease</keyword>
<dbReference type="Gene3D" id="2.40.70.10">
    <property type="entry name" value="Acid Proteases"/>
    <property type="match status" value="2"/>
</dbReference>
<dbReference type="InterPro" id="IPR001969">
    <property type="entry name" value="Aspartic_peptidase_AS"/>
</dbReference>
<dbReference type="GO" id="GO:0006508">
    <property type="term" value="P:proteolysis"/>
    <property type="evidence" value="ECO:0007669"/>
    <property type="project" value="UniProtKB-KW"/>
</dbReference>
<feature type="compositionally biased region" description="Low complexity" evidence="5">
    <location>
        <begin position="1"/>
        <end position="12"/>
    </location>
</feature>
<proteinExistence type="inferred from homology"/>
<feature type="compositionally biased region" description="Polar residues" evidence="5">
    <location>
        <begin position="13"/>
        <end position="22"/>
    </location>
</feature>
<sequence>ITTTHTVTTTTTSPSNSGLSNVKTKKTITTEYKTKQDSKSAQFAYLTVPGKENTVRIWRKTSKHQHPTLELRSAIVRHGLVHVLSADTNTSVLTNYNDLLYTTNVVVGTQQFAVDLDTGSSDVWIRGASATSTDGSTGQAGQSSFNTSDSSVTNTGQTFSTSYGSGSVSGDIYNGPVSLAGISATINFGVTTQEQGFNSPGDGLWGLAYASINQIQNGNYVSGAGINSLAFYFSNSVDKDEGELTLNGVDSTRFSGTISYVPISSDSYYQFDPTGGSFVVNGETIDFAGSTGAIADTGTTLLLIPNDLADSVNKAIGAGSYSSSTGLYPIDAAIISNGPIVQVNIGGSSVQLGPKEYALSNGDGTYSSGISRIGSLGDGGPGYIFGDVYLRAAYSVYDIENNRLGFAQAVHPTD</sequence>
<dbReference type="PANTHER" id="PTHR47966">
    <property type="entry name" value="BETA-SITE APP-CLEAVING ENZYME, ISOFORM A-RELATED"/>
    <property type="match status" value="1"/>
</dbReference>
<protein>
    <recommendedName>
        <fullName evidence="6">Peptidase A1 domain-containing protein</fullName>
    </recommendedName>
</protein>
<evidence type="ECO:0000313" key="7">
    <source>
        <dbReference type="EMBL" id="KAJ3119382.1"/>
    </source>
</evidence>
<keyword evidence="4" id="KW-0645">Protease</keyword>
<evidence type="ECO:0000313" key="8">
    <source>
        <dbReference type="Proteomes" id="UP001211907"/>
    </source>
</evidence>
<dbReference type="AlphaFoldDB" id="A0AAD5XH11"/>
<evidence type="ECO:0000256" key="3">
    <source>
        <dbReference type="PIRSR" id="PIRSR601461-1"/>
    </source>
</evidence>
<comment type="caution">
    <text evidence="7">The sequence shown here is derived from an EMBL/GenBank/DDBJ whole genome shotgun (WGS) entry which is preliminary data.</text>
</comment>
<feature type="domain" description="Peptidase A1" evidence="6">
    <location>
        <begin position="101"/>
        <end position="407"/>
    </location>
</feature>
<feature type="non-terminal residue" evidence="7">
    <location>
        <position position="1"/>
    </location>
</feature>
<accession>A0AAD5XH11</accession>
<keyword evidence="4" id="KW-0378">Hydrolase</keyword>
<dbReference type="PRINTS" id="PR00792">
    <property type="entry name" value="PEPSIN"/>
</dbReference>
<dbReference type="InterPro" id="IPR021109">
    <property type="entry name" value="Peptidase_aspartic_dom_sf"/>
</dbReference>
<feature type="active site" evidence="3">
    <location>
        <position position="296"/>
    </location>
</feature>
<dbReference type="CDD" id="cd05471">
    <property type="entry name" value="pepsin_like"/>
    <property type="match status" value="1"/>
</dbReference>
<dbReference type="InterPro" id="IPR001461">
    <property type="entry name" value="Aspartic_peptidase_A1"/>
</dbReference>
<gene>
    <name evidence="7" type="ORF">HK100_000342</name>
</gene>
<evidence type="ECO:0000256" key="4">
    <source>
        <dbReference type="RuleBase" id="RU000454"/>
    </source>
</evidence>
<comment type="similarity">
    <text evidence="1 4">Belongs to the peptidase A1 family.</text>
</comment>